<name>A0A330GTH4_9HYPH</name>
<accession>A0A330GTH4</accession>
<keyword evidence="2" id="KW-1185">Reference proteome</keyword>
<reference evidence="1 2" key="1">
    <citation type="submission" date="2018-07" db="EMBL/GenBank/DDBJ databases">
        <title>Diversity of Mesorhizobium strains in Brazil.</title>
        <authorList>
            <person name="Helene L.C.F."/>
            <person name="Dall'Agnol R."/>
            <person name="Delamuta J.R.M."/>
            <person name="Hungria M."/>
        </authorList>
    </citation>
    <scope>NUCLEOTIDE SEQUENCE [LARGE SCALE GENOMIC DNA]</scope>
    <source>
        <strain evidence="1 2">CNPSo 3140</strain>
    </source>
</reference>
<dbReference type="AlphaFoldDB" id="A0A330GTH4"/>
<organism evidence="1 2">
    <name type="scientific">Mesorhizobium atlanticum</name>
    <dbReference type="NCBI Taxonomy" id="2233532"/>
    <lineage>
        <taxon>Bacteria</taxon>
        <taxon>Pseudomonadati</taxon>
        <taxon>Pseudomonadota</taxon>
        <taxon>Alphaproteobacteria</taxon>
        <taxon>Hyphomicrobiales</taxon>
        <taxon>Phyllobacteriaceae</taxon>
        <taxon>Mesorhizobium</taxon>
    </lineage>
</organism>
<sequence>MFRRFSIRLRDDAHHKVQQALRTKGIVNIIRLSEEIRLDNLAENIAREDIESLVMEVSQLYGAPIEFDDEALTALDLPEVLGPDNRNDLEKMLDGRTPAGDITIEVLHMKRC</sequence>
<dbReference type="RefSeq" id="WP_146768001.1">
    <property type="nucleotide sequence ID" value="NZ_QMBQ01000010.1"/>
</dbReference>
<dbReference type="EMBL" id="QMBQ01000010">
    <property type="protein sequence ID" value="RAZ72600.1"/>
    <property type="molecule type" value="Genomic_DNA"/>
</dbReference>
<evidence type="ECO:0000313" key="2">
    <source>
        <dbReference type="Proteomes" id="UP000251956"/>
    </source>
</evidence>
<comment type="caution">
    <text evidence="1">The sequence shown here is derived from an EMBL/GenBank/DDBJ whole genome shotgun (WGS) entry which is preliminary data.</text>
</comment>
<protein>
    <submittedName>
        <fullName evidence="1">Uncharacterized protein</fullName>
    </submittedName>
</protein>
<dbReference type="Proteomes" id="UP000251956">
    <property type="component" value="Unassembled WGS sequence"/>
</dbReference>
<dbReference type="OrthoDB" id="8100111at2"/>
<evidence type="ECO:0000313" key="1">
    <source>
        <dbReference type="EMBL" id="RAZ72600.1"/>
    </source>
</evidence>
<proteinExistence type="predicted"/>
<gene>
    <name evidence="1" type="ORF">DPM35_27835</name>
</gene>